<dbReference type="SMART" id="SM00729">
    <property type="entry name" value="Elp3"/>
    <property type="match status" value="1"/>
</dbReference>
<dbReference type="PANTHER" id="PTHR43409">
    <property type="entry name" value="ANAEROBIC MAGNESIUM-PROTOPORPHYRIN IX MONOMETHYL ESTER CYCLASE-RELATED"/>
    <property type="match status" value="1"/>
</dbReference>
<dbReference type="Pfam" id="PF04055">
    <property type="entry name" value="Radical_SAM"/>
    <property type="match status" value="1"/>
</dbReference>
<dbReference type="GO" id="GO:0046872">
    <property type="term" value="F:metal ion binding"/>
    <property type="evidence" value="ECO:0007669"/>
    <property type="project" value="UniProtKB-KW"/>
</dbReference>
<dbReference type="InterPro" id="IPR006638">
    <property type="entry name" value="Elp3/MiaA/NifB-like_rSAM"/>
</dbReference>
<dbReference type="Proteomes" id="UP000294299">
    <property type="component" value="Chromosome NFRAN"/>
</dbReference>
<proteinExistence type="predicted"/>
<dbReference type="SFLD" id="SFLDS00029">
    <property type="entry name" value="Radical_SAM"/>
    <property type="match status" value="1"/>
</dbReference>
<keyword evidence="3" id="KW-0479">Metal-binding</keyword>
<keyword evidence="8" id="KW-1185">Reference proteome</keyword>
<dbReference type="KEGG" id="nfn:NFRAN_2716"/>
<dbReference type="GO" id="GO:0051989">
    <property type="term" value="F:coproporphyrinogen dehydrogenase activity"/>
    <property type="evidence" value="ECO:0007669"/>
    <property type="project" value="UniProtKB-EC"/>
</dbReference>
<evidence type="ECO:0000313" key="7">
    <source>
        <dbReference type="EMBL" id="VFJ15039.1"/>
    </source>
</evidence>
<keyword evidence="2" id="KW-0949">S-adenosyl-L-methionine</keyword>
<evidence type="ECO:0000256" key="2">
    <source>
        <dbReference type="ARBA" id="ARBA00022691"/>
    </source>
</evidence>
<dbReference type="InterPro" id="IPR013785">
    <property type="entry name" value="Aldolase_TIM"/>
</dbReference>
<dbReference type="OrthoDB" id="2305at2157"/>
<dbReference type="EC" id="1.3.98.3" evidence="7"/>
<sequence length="293" mass="33621">MELVYDYPLYRPPSESHSLIFQVTLGCSFNKCSFCNMYRSKEYVERPIEEIFKEIELMAKYYPLTRRIFLADGDAMNLDSEKLIEIITKIREDFRNVDRISCYSMPKNLLQKSADELRGLKNAGLDMVYLGIESGNDQILKKVTKGATSETIVKSCKKAKDAGFILSCMVILGLGGRTYTTDHVKDTAEVISIISPDYVGALTLYMEPNIEKEFYEKFGEPFLPLEDNEVLVELYNLIGNINAKNKIIFRANHASNVYSIGGTLPDDKEEMLQKLDKLRDHPELFRSKVLRRF</sequence>
<name>A0A484IJH5_9ARCH</name>
<keyword evidence="4" id="KW-0408">Iron</keyword>
<dbReference type="EMBL" id="LR216287">
    <property type="protein sequence ID" value="VFJ15039.1"/>
    <property type="molecule type" value="Genomic_DNA"/>
</dbReference>
<evidence type="ECO:0000313" key="8">
    <source>
        <dbReference type="Proteomes" id="UP000294299"/>
    </source>
</evidence>
<comment type="cofactor">
    <cofactor evidence="1">
        <name>[4Fe-4S] cluster</name>
        <dbReference type="ChEBI" id="CHEBI:49883"/>
    </cofactor>
</comment>
<gene>
    <name evidence="7" type="primary">hemN</name>
    <name evidence="7" type="ORF">NFRAN_2716</name>
</gene>
<dbReference type="Gene3D" id="3.20.20.70">
    <property type="entry name" value="Aldolase class I"/>
    <property type="match status" value="1"/>
</dbReference>
<dbReference type="GeneID" id="39421859"/>
<evidence type="ECO:0000256" key="3">
    <source>
        <dbReference type="ARBA" id="ARBA00022723"/>
    </source>
</evidence>
<reference evidence="7 8" key="1">
    <citation type="submission" date="2019-02" db="EMBL/GenBank/DDBJ databases">
        <authorList>
            <person name="Lehtovirta-Morley E L."/>
        </authorList>
    </citation>
    <scope>NUCLEOTIDE SEQUENCE [LARGE SCALE GENOMIC DNA]</scope>
    <source>
        <strain evidence="7">NFRAN1</strain>
    </source>
</reference>
<dbReference type="SFLD" id="SFLDG01082">
    <property type="entry name" value="B12-binding_domain_containing"/>
    <property type="match status" value="1"/>
</dbReference>
<dbReference type="InterPro" id="IPR051198">
    <property type="entry name" value="BchE-like"/>
</dbReference>
<dbReference type="AlphaFoldDB" id="A0A484IJH5"/>
<dbReference type="InterPro" id="IPR007197">
    <property type="entry name" value="rSAM"/>
</dbReference>
<dbReference type="PROSITE" id="PS51918">
    <property type="entry name" value="RADICAL_SAM"/>
    <property type="match status" value="1"/>
</dbReference>
<dbReference type="SFLD" id="SFLDG01095">
    <property type="entry name" value="Uncharacterised_Radical_SAM_Su"/>
    <property type="match status" value="1"/>
</dbReference>
<dbReference type="InterPro" id="IPR058240">
    <property type="entry name" value="rSAM_sf"/>
</dbReference>
<accession>A0A484IJH5</accession>
<evidence type="ECO:0000256" key="1">
    <source>
        <dbReference type="ARBA" id="ARBA00001966"/>
    </source>
</evidence>
<dbReference type="RefSeq" id="WP_134485069.1">
    <property type="nucleotide sequence ID" value="NZ_LR216287.1"/>
</dbReference>
<dbReference type="GO" id="GO:0051536">
    <property type="term" value="F:iron-sulfur cluster binding"/>
    <property type="evidence" value="ECO:0007669"/>
    <property type="project" value="UniProtKB-KW"/>
</dbReference>
<evidence type="ECO:0000259" key="6">
    <source>
        <dbReference type="PROSITE" id="PS51918"/>
    </source>
</evidence>
<keyword evidence="5" id="KW-0411">Iron-sulfur</keyword>
<dbReference type="SUPFAM" id="SSF102114">
    <property type="entry name" value="Radical SAM enzymes"/>
    <property type="match status" value="1"/>
</dbReference>
<organism evidence="7 8">
    <name type="scientific">Candidatus Nitrosocosmicus franklandianus</name>
    <dbReference type="NCBI Taxonomy" id="1798806"/>
    <lineage>
        <taxon>Archaea</taxon>
        <taxon>Nitrososphaerota</taxon>
        <taxon>Nitrososphaeria</taxon>
        <taxon>Nitrososphaerales</taxon>
        <taxon>Nitrososphaeraceae</taxon>
        <taxon>Candidatus Nitrosocosmicus</taxon>
    </lineage>
</organism>
<evidence type="ECO:0000256" key="4">
    <source>
        <dbReference type="ARBA" id="ARBA00023004"/>
    </source>
</evidence>
<protein>
    <submittedName>
        <fullName evidence="7">Oxygen-independent coproporphyrinogen-III oxidase 1</fullName>
        <ecNumber evidence="7">1.3.98.3</ecNumber>
    </submittedName>
</protein>
<feature type="domain" description="Radical SAM core" evidence="6">
    <location>
        <begin position="11"/>
        <end position="242"/>
    </location>
</feature>
<dbReference type="PANTHER" id="PTHR43409:SF4">
    <property type="entry name" value="RADICAL SAM SUPERFAMILY PROTEIN"/>
    <property type="match status" value="1"/>
</dbReference>
<keyword evidence="7" id="KW-0560">Oxidoreductase</keyword>
<dbReference type="CDD" id="cd01335">
    <property type="entry name" value="Radical_SAM"/>
    <property type="match status" value="1"/>
</dbReference>
<evidence type="ECO:0000256" key="5">
    <source>
        <dbReference type="ARBA" id="ARBA00023014"/>
    </source>
</evidence>